<sequence length="510" mass="54490">MRGVGAGPAPSLGAQSVWLSACAWQTFAMATFEYRTVLPHRRNGVFDWFSRPGALVRLWPPFGGSVRSEPSDGIAIGSESVVGVGPPGWPGLAGAAAASLLPSQLRPELSWRARHTQLDPGHSFSDVMVTGPMSSWRHHHVFSDDPGGTIMRDMVDYELPAILNNRVFKRSVESELARIFAYRAQQLRADLDFHEATQAAPLTVAVTGASGLIGRQVCALLGGGGHRVIRMVRRPARNAAEISWDPDKGVLDPDDLAACDAVVHLAGHPIGGRFTARNREEIMGSRRRGTALVARTLAKIASDGRQRTLVSASAIGYYGAQPHEQERAVGKPICPLDEDVPSGSDFLAGVVRVWEEQCRPAAEAGVRVVNVRTGLVLSPAGGLLTRFLPLYLAGVGGPLGSGQWQSWIGIDDIASIHAFSVLNDGVEGAINAVAPEPVTAREFATTLGRVLHRPAAVPVPSIGPKLLLGSDGARELAEADQRVSAARLEGLGYGFRHRDLESQLRHVLGR</sequence>
<organism evidence="4 5">
    <name type="scientific">Tessaracoccus bendigoensis DSM 12906</name>
    <dbReference type="NCBI Taxonomy" id="1123357"/>
    <lineage>
        <taxon>Bacteria</taxon>
        <taxon>Bacillati</taxon>
        <taxon>Actinomycetota</taxon>
        <taxon>Actinomycetes</taxon>
        <taxon>Propionibacteriales</taxon>
        <taxon>Propionibacteriaceae</taxon>
        <taxon>Tessaracoccus</taxon>
    </lineage>
</organism>
<dbReference type="SUPFAM" id="SSF51735">
    <property type="entry name" value="NAD(P)-binding Rossmann-fold domains"/>
    <property type="match status" value="1"/>
</dbReference>
<dbReference type="InterPro" id="IPR013549">
    <property type="entry name" value="DUF1731"/>
</dbReference>
<gene>
    <name evidence="4" type="ORF">SAMN02745244_02342</name>
</gene>
<feature type="domain" description="DUF1731" evidence="3">
    <location>
        <begin position="459"/>
        <end position="507"/>
    </location>
</feature>
<proteinExistence type="inferred from homology"/>
<dbReference type="NCBIfam" id="TIGR01777">
    <property type="entry name" value="yfcH"/>
    <property type="match status" value="1"/>
</dbReference>
<dbReference type="SUPFAM" id="SSF55961">
    <property type="entry name" value="Bet v1-like"/>
    <property type="match status" value="1"/>
</dbReference>
<dbReference type="STRING" id="1123357.SAMN02745244_02342"/>
<protein>
    <recommendedName>
        <fullName evidence="6">TIGR01777 family protein</fullName>
    </recommendedName>
</protein>
<reference evidence="4 5" key="1">
    <citation type="submission" date="2016-11" db="EMBL/GenBank/DDBJ databases">
        <authorList>
            <person name="Jaros S."/>
            <person name="Januszkiewicz K."/>
            <person name="Wedrychowicz H."/>
        </authorList>
    </citation>
    <scope>NUCLEOTIDE SEQUENCE [LARGE SCALE GENOMIC DNA]</scope>
    <source>
        <strain evidence="4 5">DSM 12906</strain>
    </source>
</reference>
<evidence type="ECO:0008006" key="6">
    <source>
        <dbReference type="Google" id="ProtNLM"/>
    </source>
</evidence>
<name>A0A1M6INT7_9ACTN</name>
<evidence type="ECO:0000256" key="1">
    <source>
        <dbReference type="ARBA" id="ARBA00009353"/>
    </source>
</evidence>
<evidence type="ECO:0000313" key="5">
    <source>
        <dbReference type="Proteomes" id="UP000184512"/>
    </source>
</evidence>
<evidence type="ECO:0000313" key="4">
    <source>
        <dbReference type="EMBL" id="SHJ36092.1"/>
    </source>
</evidence>
<dbReference type="Gene3D" id="3.40.50.720">
    <property type="entry name" value="NAD(P)-binding Rossmann-like Domain"/>
    <property type="match status" value="1"/>
</dbReference>
<dbReference type="PROSITE" id="PS51257">
    <property type="entry name" value="PROKAR_LIPOPROTEIN"/>
    <property type="match status" value="1"/>
</dbReference>
<dbReference type="PANTHER" id="PTHR11092">
    <property type="entry name" value="SUGAR NUCLEOTIDE EPIMERASE RELATED"/>
    <property type="match status" value="1"/>
</dbReference>
<keyword evidence="5" id="KW-1185">Reference proteome</keyword>
<dbReference type="Proteomes" id="UP000184512">
    <property type="component" value="Unassembled WGS sequence"/>
</dbReference>
<dbReference type="Gene3D" id="3.30.530.20">
    <property type="match status" value="1"/>
</dbReference>
<accession>A0A1M6INT7</accession>
<feature type="domain" description="NAD-dependent epimerase/dehydratase" evidence="2">
    <location>
        <begin position="204"/>
        <end position="423"/>
    </location>
</feature>
<dbReference type="AlphaFoldDB" id="A0A1M6INT7"/>
<dbReference type="InterPro" id="IPR010099">
    <property type="entry name" value="SDR39U1"/>
</dbReference>
<dbReference type="CDD" id="cd07820">
    <property type="entry name" value="SRPBCC_3"/>
    <property type="match status" value="1"/>
</dbReference>
<dbReference type="InterPro" id="IPR036291">
    <property type="entry name" value="NAD(P)-bd_dom_sf"/>
</dbReference>
<dbReference type="EMBL" id="FQZG01000042">
    <property type="protein sequence ID" value="SHJ36092.1"/>
    <property type="molecule type" value="Genomic_DNA"/>
</dbReference>
<comment type="similarity">
    <text evidence="1">Belongs to the NAD(P)-dependent epimerase/dehydratase family. SDR39U1 subfamily.</text>
</comment>
<dbReference type="InterPro" id="IPR023393">
    <property type="entry name" value="START-like_dom_sf"/>
</dbReference>
<dbReference type="PANTHER" id="PTHR11092:SF0">
    <property type="entry name" value="EPIMERASE FAMILY PROTEIN SDR39U1"/>
    <property type="match status" value="1"/>
</dbReference>
<dbReference type="Pfam" id="PF08338">
    <property type="entry name" value="DUF1731"/>
    <property type="match status" value="1"/>
</dbReference>
<dbReference type="Pfam" id="PF01370">
    <property type="entry name" value="Epimerase"/>
    <property type="match status" value="1"/>
</dbReference>
<dbReference type="InterPro" id="IPR001509">
    <property type="entry name" value="Epimerase_deHydtase"/>
</dbReference>
<evidence type="ECO:0000259" key="2">
    <source>
        <dbReference type="Pfam" id="PF01370"/>
    </source>
</evidence>
<evidence type="ECO:0000259" key="3">
    <source>
        <dbReference type="Pfam" id="PF08338"/>
    </source>
</evidence>